<keyword evidence="1" id="KW-0812">Transmembrane</keyword>
<keyword evidence="1" id="KW-0472">Membrane</keyword>
<evidence type="ECO:0000256" key="1">
    <source>
        <dbReference type="SAM" id="Phobius"/>
    </source>
</evidence>
<comment type="caution">
    <text evidence="2">The sequence shown here is derived from an EMBL/GenBank/DDBJ whole genome shotgun (WGS) entry which is preliminary data.</text>
</comment>
<gene>
    <name evidence="2" type="ORF">IAA06_09770</name>
</gene>
<dbReference type="EMBL" id="DWYZ01000180">
    <property type="protein sequence ID" value="HJB29062.1"/>
    <property type="molecule type" value="Genomic_DNA"/>
</dbReference>
<feature type="transmembrane region" description="Helical" evidence="1">
    <location>
        <begin position="67"/>
        <end position="89"/>
    </location>
</feature>
<proteinExistence type="predicted"/>
<reference evidence="2" key="2">
    <citation type="submission" date="2021-04" db="EMBL/GenBank/DDBJ databases">
        <authorList>
            <person name="Gilroy R."/>
        </authorList>
    </citation>
    <scope>NUCLEOTIDE SEQUENCE</scope>
    <source>
        <strain evidence="2">ChiSjej1B19-5720</strain>
    </source>
</reference>
<protein>
    <recommendedName>
        <fullName evidence="4">Pilus assembly protein</fullName>
    </recommendedName>
</protein>
<reference evidence="2" key="1">
    <citation type="journal article" date="2021" name="PeerJ">
        <title>Extensive microbial diversity within the chicken gut microbiome revealed by metagenomics and culture.</title>
        <authorList>
            <person name="Gilroy R."/>
            <person name="Ravi A."/>
            <person name="Getino M."/>
            <person name="Pursley I."/>
            <person name="Horton D.L."/>
            <person name="Alikhan N.F."/>
            <person name="Baker D."/>
            <person name="Gharbi K."/>
            <person name="Hall N."/>
            <person name="Watson M."/>
            <person name="Adriaenssens E.M."/>
            <person name="Foster-Nyarko E."/>
            <person name="Jarju S."/>
            <person name="Secka A."/>
            <person name="Antonio M."/>
            <person name="Oren A."/>
            <person name="Chaudhuri R.R."/>
            <person name="La Ragione R."/>
            <person name="Hildebrand F."/>
            <person name="Pallen M.J."/>
        </authorList>
    </citation>
    <scope>NUCLEOTIDE SEQUENCE</scope>
    <source>
        <strain evidence="2">ChiSjej1B19-5720</strain>
    </source>
</reference>
<dbReference type="AlphaFoldDB" id="A0A9D2LTD2"/>
<sequence length="276" mass="31187">MFSQCVDNKAKKKWNQKEQFVFGNRIRIERIRSLTRYHLLLIPPTYKRISIHAGKTSLRTSLKKASIAVETALVLPIFFLGMVTMISFMDIYKLQTEHLTKLCEKTKEAGMYAYVLDGSGPDNITLPDFYTYEPIGGLVPLPDVRMFNTVKVHAWTGKEYANEEGQAGSEEKEKEPMVYVTENGSVYHKDIGCSYLDLSISHVSKNAAEGLRNHYGEKYSPCETCGKGQEQGGMVYITETGNRYHTLESCSGLKRTVRMEKQSHVSGKMHACSRCG</sequence>
<evidence type="ECO:0000313" key="2">
    <source>
        <dbReference type="EMBL" id="HJB29062.1"/>
    </source>
</evidence>
<organism evidence="2 3">
    <name type="scientific">Candidatus Blautia faecavium</name>
    <dbReference type="NCBI Taxonomy" id="2838487"/>
    <lineage>
        <taxon>Bacteria</taxon>
        <taxon>Bacillati</taxon>
        <taxon>Bacillota</taxon>
        <taxon>Clostridia</taxon>
        <taxon>Lachnospirales</taxon>
        <taxon>Lachnospiraceae</taxon>
        <taxon>Blautia</taxon>
    </lineage>
</organism>
<dbReference type="Proteomes" id="UP000823842">
    <property type="component" value="Unassembled WGS sequence"/>
</dbReference>
<name>A0A9D2LTD2_9FIRM</name>
<evidence type="ECO:0000313" key="3">
    <source>
        <dbReference type="Proteomes" id="UP000823842"/>
    </source>
</evidence>
<evidence type="ECO:0008006" key="4">
    <source>
        <dbReference type="Google" id="ProtNLM"/>
    </source>
</evidence>
<keyword evidence="1" id="KW-1133">Transmembrane helix</keyword>
<accession>A0A9D2LTD2</accession>